<evidence type="ECO:0000313" key="2">
    <source>
        <dbReference type="Proteomes" id="UP001480082"/>
    </source>
</evidence>
<comment type="caution">
    <text evidence="1">The sequence shown here is derived from an EMBL/GenBank/DDBJ whole genome shotgun (WGS) entry which is preliminary data.</text>
</comment>
<gene>
    <name evidence="1" type="ORF">NKI81_18790</name>
</gene>
<dbReference type="Proteomes" id="UP001480082">
    <property type="component" value="Unassembled WGS sequence"/>
</dbReference>
<dbReference type="EMBL" id="JAMYRI010000010">
    <property type="protein sequence ID" value="MER9285985.1"/>
    <property type="molecule type" value="Genomic_DNA"/>
</dbReference>
<name>A0ACC6T242_9HYPH</name>
<evidence type="ECO:0000313" key="1">
    <source>
        <dbReference type="EMBL" id="MER9285985.1"/>
    </source>
</evidence>
<reference evidence="1 2" key="1">
    <citation type="journal article" date="2024" name="Proc. Natl. Acad. Sci. U.S.A.">
        <title>The evolutionary genomics of adaptation to stress in wild rhizobium bacteria.</title>
        <authorList>
            <person name="Kehlet-Delgado H."/>
            <person name="Montoya A.P."/>
            <person name="Jensen K.T."/>
            <person name="Wendlandt C.E."/>
            <person name="Dexheimer C."/>
            <person name="Roberts M."/>
            <person name="Torres Martinez L."/>
            <person name="Friesen M.L."/>
            <person name="Griffitts J.S."/>
            <person name="Porter S.S."/>
        </authorList>
    </citation>
    <scope>NUCLEOTIDE SEQUENCE [LARGE SCALE GENOMIC DNA]</scope>
    <source>
        <strain evidence="1 2">M0468</strain>
    </source>
</reference>
<accession>A0ACC6T242</accession>
<keyword evidence="2" id="KW-1185">Reference proteome</keyword>
<proteinExistence type="predicted"/>
<sequence length="113" mass="12538">MITFVTFFAQDIERTAKVYRLLGLDFLSEQHGTGPLHLACASESLVLEIYPGEDVASPGVMVGLHVADLDHVRAKVLEAGVPLSRDIDPVAGMRRMIVNDPEGRKIFVREHRE</sequence>
<protein>
    <submittedName>
        <fullName evidence="1">Glyoxalase</fullName>
    </submittedName>
</protein>
<organism evidence="1 2">
    <name type="scientific">Mesorhizobium australicum</name>
    <dbReference type="NCBI Taxonomy" id="536018"/>
    <lineage>
        <taxon>Bacteria</taxon>
        <taxon>Pseudomonadati</taxon>
        <taxon>Pseudomonadota</taxon>
        <taxon>Alphaproteobacteria</taxon>
        <taxon>Hyphomicrobiales</taxon>
        <taxon>Phyllobacteriaceae</taxon>
        <taxon>Mesorhizobium</taxon>
    </lineage>
</organism>